<reference evidence="2" key="1">
    <citation type="journal article" date="2015" name="Nat. Genet.">
        <title>The genome and transcriptome of the zoonotic hookworm Ancylostoma ceylanicum identify infection-specific gene families.</title>
        <authorList>
            <person name="Schwarz E.M."/>
            <person name="Hu Y."/>
            <person name="Antoshechkin I."/>
            <person name="Miller M.M."/>
            <person name="Sternberg P.W."/>
            <person name="Aroian R.V."/>
        </authorList>
    </citation>
    <scope>NUCLEOTIDE SEQUENCE</scope>
    <source>
        <strain evidence="2">HY135</strain>
    </source>
</reference>
<keyword evidence="2" id="KW-1185">Reference proteome</keyword>
<gene>
    <name evidence="1" type="primary">Acey_s0388.g503</name>
    <name evidence="1" type="ORF">Y032_0388g503</name>
</gene>
<dbReference type="OrthoDB" id="5874850at2759"/>
<proteinExistence type="predicted"/>
<organism evidence="1 2">
    <name type="scientific">Ancylostoma ceylanicum</name>
    <dbReference type="NCBI Taxonomy" id="53326"/>
    <lineage>
        <taxon>Eukaryota</taxon>
        <taxon>Metazoa</taxon>
        <taxon>Ecdysozoa</taxon>
        <taxon>Nematoda</taxon>
        <taxon>Chromadorea</taxon>
        <taxon>Rhabditida</taxon>
        <taxon>Rhabditina</taxon>
        <taxon>Rhabditomorpha</taxon>
        <taxon>Strongyloidea</taxon>
        <taxon>Ancylostomatidae</taxon>
        <taxon>Ancylostomatinae</taxon>
        <taxon>Ancylostoma</taxon>
    </lineage>
</organism>
<dbReference type="Proteomes" id="UP000024635">
    <property type="component" value="Unassembled WGS sequence"/>
</dbReference>
<evidence type="ECO:0000313" key="2">
    <source>
        <dbReference type="Proteomes" id="UP000024635"/>
    </source>
</evidence>
<dbReference type="AlphaFoldDB" id="A0A016RT20"/>
<sequence>MDEVALSTTKAQQLYEQLVHWPESYHQLEEMEKQDGSTYDNMKEAAMRVERRRLTLETVREPKFRGNNGGHIQAWP</sequence>
<comment type="caution">
    <text evidence="1">The sequence shown here is derived from an EMBL/GenBank/DDBJ whole genome shotgun (WGS) entry which is preliminary data.</text>
</comment>
<accession>A0A016RT20</accession>
<protein>
    <submittedName>
        <fullName evidence="1">Uncharacterized protein</fullName>
    </submittedName>
</protein>
<dbReference type="EMBL" id="JARK01001724">
    <property type="protein sequence ID" value="EYB81267.1"/>
    <property type="molecule type" value="Genomic_DNA"/>
</dbReference>
<name>A0A016RT20_9BILA</name>
<evidence type="ECO:0000313" key="1">
    <source>
        <dbReference type="EMBL" id="EYB81267.1"/>
    </source>
</evidence>